<feature type="domain" description="Protein FecR C-terminal" evidence="3">
    <location>
        <begin position="265"/>
        <end position="334"/>
    </location>
</feature>
<dbReference type="InterPro" id="IPR032508">
    <property type="entry name" value="FecR_C"/>
</dbReference>
<dbReference type="RefSeq" id="WP_163949135.1">
    <property type="nucleotide sequence ID" value="NZ_JAAFZH010000005.1"/>
</dbReference>
<dbReference type="Gene3D" id="3.55.50.30">
    <property type="match status" value="1"/>
</dbReference>
<dbReference type="InterPro" id="IPR006860">
    <property type="entry name" value="FecR"/>
</dbReference>
<dbReference type="PANTHER" id="PTHR30273:SF2">
    <property type="entry name" value="PROTEIN FECR"/>
    <property type="match status" value="1"/>
</dbReference>
<comment type="caution">
    <text evidence="4">The sequence shown here is derived from an EMBL/GenBank/DDBJ whole genome shotgun (WGS) entry which is preliminary data.</text>
</comment>
<keyword evidence="5" id="KW-1185">Reference proteome</keyword>
<dbReference type="InterPro" id="IPR012373">
    <property type="entry name" value="Ferrdict_sens_TM"/>
</dbReference>
<dbReference type="Pfam" id="PF04773">
    <property type="entry name" value="FecR"/>
    <property type="match status" value="1"/>
</dbReference>
<dbReference type="GO" id="GO:0016989">
    <property type="term" value="F:sigma factor antagonist activity"/>
    <property type="evidence" value="ECO:0007669"/>
    <property type="project" value="TreeGrafter"/>
</dbReference>
<accession>A0A6L9LH64</accession>
<dbReference type="PIRSF" id="PIRSF018266">
    <property type="entry name" value="FecR"/>
    <property type="match status" value="1"/>
</dbReference>
<dbReference type="Proteomes" id="UP000474175">
    <property type="component" value="Unassembled WGS sequence"/>
</dbReference>
<dbReference type="Pfam" id="PF16344">
    <property type="entry name" value="FecR_C"/>
    <property type="match status" value="1"/>
</dbReference>
<keyword evidence="1" id="KW-1133">Transmembrane helix</keyword>
<feature type="transmembrane region" description="Helical" evidence="1">
    <location>
        <begin position="95"/>
        <end position="115"/>
    </location>
</feature>
<proteinExistence type="predicted"/>
<dbReference type="EMBL" id="JAAFZH010000005">
    <property type="protein sequence ID" value="NDU95989.1"/>
    <property type="molecule type" value="Genomic_DNA"/>
</dbReference>
<evidence type="ECO:0000259" key="2">
    <source>
        <dbReference type="Pfam" id="PF04773"/>
    </source>
</evidence>
<organism evidence="4 5">
    <name type="scientific">Spirosoma terrae</name>
    <dbReference type="NCBI Taxonomy" id="1968276"/>
    <lineage>
        <taxon>Bacteria</taxon>
        <taxon>Pseudomonadati</taxon>
        <taxon>Bacteroidota</taxon>
        <taxon>Cytophagia</taxon>
        <taxon>Cytophagales</taxon>
        <taxon>Cytophagaceae</taxon>
        <taxon>Spirosoma</taxon>
    </lineage>
</organism>
<keyword evidence="1" id="KW-0812">Transmembrane</keyword>
<evidence type="ECO:0000313" key="5">
    <source>
        <dbReference type="Proteomes" id="UP000474175"/>
    </source>
</evidence>
<dbReference type="PANTHER" id="PTHR30273">
    <property type="entry name" value="PERIPLASMIC SIGNAL SENSOR AND SIGMA FACTOR ACTIVATOR FECR-RELATED"/>
    <property type="match status" value="1"/>
</dbReference>
<protein>
    <submittedName>
        <fullName evidence="4">DUF4974 domain-containing protein</fullName>
    </submittedName>
</protein>
<keyword evidence="1" id="KW-0472">Membrane</keyword>
<gene>
    <name evidence="4" type="ORF">GK108_13990</name>
</gene>
<dbReference type="AlphaFoldDB" id="A0A6L9LH64"/>
<dbReference type="Gene3D" id="2.60.120.1440">
    <property type="match status" value="1"/>
</dbReference>
<name>A0A6L9LH64_9BACT</name>
<evidence type="ECO:0000259" key="3">
    <source>
        <dbReference type="Pfam" id="PF16344"/>
    </source>
</evidence>
<evidence type="ECO:0000256" key="1">
    <source>
        <dbReference type="SAM" id="Phobius"/>
    </source>
</evidence>
<feature type="domain" description="FecR protein" evidence="2">
    <location>
        <begin position="123"/>
        <end position="219"/>
    </location>
</feature>
<evidence type="ECO:0000313" key="4">
    <source>
        <dbReference type="EMBL" id="NDU95989.1"/>
    </source>
</evidence>
<sequence length="337" mass="37925">MKTQVSKESLLTYFSGRATALQKQAIDEWANDEANRELFFMHLAAWESQNPQFIADDQKALNRHRQRILDNAVNEPAAPIHTTEELVVHRTYTYWPHWVAAASIGVIITLGALFFKDNLLFKTYTTGYGKTSSITLSDGSQITLNANSTLRVPRFGFGQKTRKVVLTGEADFAIKHLPDHQHFVVQTDKNFEVVVLGTEFMVNTREKSKKVVLNKGKVQLLYQEGKTSRQLTMKPGNLVTFDPKGRVSLKQTSAPQNFTSWKEHRFVFDGTTLEEIGNLLEENYGVKLQIADKTLATWTISGAFRAYSADELIETLAATSSNLTYSQQGDTIVIAQK</sequence>
<reference evidence="4 5" key="1">
    <citation type="submission" date="2020-02" db="EMBL/GenBank/DDBJ databases">
        <title>Draft genome sequence of two Spirosoma agri KCTC 52727 and Spirosoma terrae KCTC 52035.</title>
        <authorList>
            <person name="Rojas J."/>
            <person name="Ambika Manirajan B."/>
            <person name="Suarez C."/>
            <person name="Ratering S."/>
            <person name="Schnell S."/>
        </authorList>
    </citation>
    <scope>NUCLEOTIDE SEQUENCE [LARGE SCALE GENOMIC DNA]</scope>
    <source>
        <strain evidence="4 5">KCTC 52035</strain>
    </source>
</reference>